<evidence type="ECO:0000259" key="1">
    <source>
        <dbReference type="PROSITE" id="PS51833"/>
    </source>
</evidence>
<organism evidence="2 3">
    <name type="scientific">Solimicrobium silvestre</name>
    <dbReference type="NCBI Taxonomy" id="2099400"/>
    <lineage>
        <taxon>Bacteria</taxon>
        <taxon>Pseudomonadati</taxon>
        <taxon>Pseudomonadota</taxon>
        <taxon>Betaproteobacteria</taxon>
        <taxon>Burkholderiales</taxon>
        <taxon>Oxalobacteraceae</taxon>
        <taxon>Solimicrobium</taxon>
    </lineage>
</organism>
<feature type="domain" description="HDOD" evidence="1">
    <location>
        <begin position="122"/>
        <end position="311"/>
    </location>
</feature>
<dbReference type="Proteomes" id="UP000237839">
    <property type="component" value="Unassembled WGS sequence"/>
</dbReference>
<dbReference type="AlphaFoldDB" id="A0A2S9GV59"/>
<evidence type="ECO:0000313" key="2">
    <source>
        <dbReference type="EMBL" id="PRC91588.1"/>
    </source>
</evidence>
<dbReference type="PANTHER" id="PTHR33525:SF4">
    <property type="entry name" value="CYCLIC DI-GMP PHOSPHODIESTERASE CDGJ"/>
    <property type="match status" value="1"/>
</dbReference>
<dbReference type="PROSITE" id="PS51833">
    <property type="entry name" value="HDOD"/>
    <property type="match status" value="1"/>
</dbReference>
<comment type="caution">
    <text evidence="2">The sequence shown here is derived from an EMBL/GenBank/DDBJ whole genome shotgun (WGS) entry which is preliminary data.</text>
</comment>
<dbReference type="SUPFAM" id="SSF109604">
    <property type="entry name" value="HD-domain/PDEase-like"/>
    <property type="match status" value="1"/>
</dbReference>
<dbReference type="EMBL" id="PUGF01000021">
    <property type="protein sequence ID" value="PRC91588.1"/>
    <property type="molecule type" value="Genomic_DNA"/>
</dbReference>
<dbReference type="InterPro" id="IPR052340">
    <property type="entry name" value="RNase_Y/CdgJ"/>
</dbReference>
<reference evidence="2 3" key="1">
    <citation type="submission" date="2018-02" db="EMBL/GenBank/DDBJ databases">
        <title>Solimicrobium silvestre gen. nov., sp. nov., isolated from alpine forest soil.</title>
        <authorList>
            <person name="Margesin R."/>
            <person name="Albuquerque L."/>
            <person name="Zhang D.-C."/>
            <person name="Froufe H.J.C."/>
            <person name="Severino R."/>
            <person name="Roxo I."/>
            <person name="Egas C."/>
            <person name="Da Costa M.S."/>
        </authorList>
    </citation>
    <scope>NUCLEOTIDE SEQUENCE [LARGE SCALE GENOMIC DNA]</scope>
    <source>
        <strain evidence="2 3">S20-91</strain>
    </source>
</reference>
<keyword evidence="3" id="KW-1185">Reference proteome</keyword>
<dbReference type="PANTHER" id="PTHR33525">
    <property type="match status" value="1"/>
</dbReference>
<name>A0A2S9GV59_9BURK</name>
<dbReference type="OrthoDB" id="8770724at2"/>
<gene>
    <name evidence="2" type="ORF">S2091_3704</name>
</gene>
<dbReference type="Gene3D" id="1.10.3210.10">
    <property type="entry name" value="Hypothetical protein af1432"/>
    <property type="match status" value="1"/>
</dbReference>
<proteinExistence type="predicted"/>
<sequence>MGNLISRLFKIFKSGYVPKDSQFAPIQTNSPLVLKEDPSVVSSTTVDNTVNTLASEENKKADSVIEYDGDYKDLPDFVDRCYFDWMAGKASENSSTDESFERKIIEYLDVLAESEFAGANLIPRVPSVMVQLLKRTHEENVTGSELSRIIAKDVVLVAAILNEVNSSFYNMNDKVTELSQAILLLGHNRLRMVLAKISFTPVFNDQLGTYSKLTSSKLWEESQQRAIACYLLAKHQNIDPFMAFLAGLMQDVGIIVALRIFDRSSNNSDFPTATEFRAAFQKKSLILSARIGQIWTLPEIVTKAIDAQLMESTELAALPMGVVLKKADFISKTCILINTGQLNVDMEQVKDILIESEMDCLLSMQGGQISLANIM</sequence>
<evidence type="ECO:0000313" key="3">
    <source>
        <dbReference type="Proteomes" id="UP000237839"/>
    </source>
</evidence>
<dbReference type="InterPro" id="IPR013976">
    <property type="entry name" value="HDOD"/>
</dbReference>
<dbReference type="Pfam" id="PF08668">
    <property type="entry name" value="HDOD"/>
    <property type="match status" value="1"/>
</dbReference>
<accession>A0A2S9GV59</accession>
<protein>
    <submittedName>
        <fullName evidence="2">HDOD domain</fullName>
    </submittedName>
</protein>
<dbReference type="RefSeq" id="WP_105533454.1">
    <property type="nucleotide sequence ID" value="NZ_PUGF01000021.1"/>
</dbReference>